<reference evidence="1 2" key="1">
    <citation type="submission" date="2017-02" db="EMBL/GenBank/DDBJ databases">
        <title>The new phylogeny of genus Mycobacterium.</title>
        <authorList>
            <person name="Tortoli E."/>
            <person name="Trovato A."/>
            <person name="Cirillo D.M."/>
        </authorList>
    </citation>
    <scope>NUCLEOTIDE SEQUENCE [LARGE SCALE GENOMIC DNA]</scope>
    <source>
        <strain evidence="1 2">DSM 45057</strain>
    </source>
</reference>
<sequence>MTANDVRRGIRISHCDSAVGAIDKAGEIVGEFVLMTPLDHPPTVTRSFSALSALGAGRAYALQYRC</sequence>
<dbReference type="OrthoDB" id="9847720at2"/>
<keyword evidence="2" id="KW-1185">Reference proteome</keyword>
<accession>A0A1W9ZQF9</accession>
<protein>
    <submittedName>
        <fullName evidence="1">Uncharacterized protein</fullName>
    </submittedName>
</protein>
<organism evidence="1 2">
    <name type="scientific">Mycobacterium angelicum</name>
    <dbReference type="NCBI Taxonomy" id="470074"/>
    <lineage>
        <taxon>Bacteria</taxon>
        <taxon>Bacillati</taxon>
        <taxon>Actinomycetota</taxon>
        <taxon>Actinomycetes</taxon>
        <taxon>Mycobacteriales</taxon>
        <taxon>Mycobacteriaceae</taxon>
        <taxon>Mycobacterium</taxon>
    </lineage>
</organism>
<comment type="caution">
    <text evidence="1">The sequence shown here is derived from an EMBL/GenBank/DDBJ whole genome shotgun (WGS) entry which is preliminary data.</text>
</comment>
<dbReference type="Proteomes" id="UP000192284">
    <property type="component" value="Unassembled WGS sequence"/>
</dbReference>
<gene>
    <name evidence="1" type="ORF">BST12_16275</name>
</gene>
<name>A0A1W9ZQF9_MYCAN</name>
<proteinExistence type="predicted"/>
<dbReference type="RefSeq" id="WP_083114147.1">
    <property type="nucleotide sequence ID" value="NZ_JACKTS010000061.1"/>
</dbReference>
<dbReference type="AlphaFoldDB" id="A0A1W9ZQF9"/>
<evidence type="ECO:0000313" key="1">
    <source>
        <dbReference type="EMBL" id="ORA19756.1"/>
    </source>
</evidence>
<dbReference type="EMBL" id="MVHE01000026">
    <property type="protein sequence ID" value="ORA19756.1"/>
    <property type="molecule type" value="Genomic_DNA"/>
</dbReference>
<evidence type="ECO:0000313" key="2">
    <source>
        <dbReference type="Proteomes" id="UP000192284"/>
    </source>
</evidence>